<evidence type="ECO:0000256" key="1">
    <source>
        <dbReference type="SAM" id="MobiDB-lite"/>
    </source>
</evidence>
<protein>
    <recommendedName>
        <fullName evidence="2">Myb-like domain-containing protein</fullName>
    </recommendedName>
</protein>
<dbReference type="Pfam" id="PF13837">
    <property type="entry name" value="Myb_DNA-bind_4"/>
    <property type="match status" value="1"/>
</dbReference>
<proteinExistence type="predicted"/>
<keyword evidence="4" id="KW-1185">Reference proteome</keyword>
<dbReference type="EMBL" id="NMUH01003168">
    <property type="protein sequence ID" value="MQM04177.1"/>
    <property type="molecule type" value="Genomic_DNA"/>
</dbReference>
<dbReference type="AlphaFoldDB" id="A0A843W9V6"/>
<sequence>MDTSLVAKKSFIGLILDLWEVLEVLSPPPGQEPPRLRRAAGRAPPPSVRCRHPPVEMEVDAADAAPPSPRPISRRTRSQAAPGWTAQEMLTLANEVAAVEEDCRRALSFYQRWVIVADNCSSILGGAPRSANQCRRQWHAMVADYRRIRAWEETNNGSYWSLDGKGRRAARFPVDFDREVFGAIARSLRAHEGGVAETGNALSESETQNSHPGKDEDAEVIVVAEILGSKKTKQTKSSDTAERMEDMAGKLQECAQHILAIVKGELGKDDAAKGPLPVDLKKPSSVYIESKRHQADELIKALRNLIGSLHHFSELAGQLDVLLGYSSDSNCTFSLLNSQGRVVSDDTTRHLLLSCWRGSRYLYM</sequence>
<feature type="compositionally biased region" description="Polar residues" evidence="1">
    <location>
        <begin position="200"/>
        <end position="211"/>
    </location>
</feature>
<dbReference type="Proteomes" id="UP000652761">
    <property type="component" value="Unassembled WGS sequence"/>
</dbReference>
<dbReference type="PANTHER" id="PTHR33492:SF4">
    <property type="entry name" value="OS02G0174300 PROTEIN"/>
    <property type="match status" value="1"/>
</dbReference>
<feature type="region of interest" description="Disordered" evidence="1">
    <location>
        <begin position="195"/>
        <end position="215"/>
    </location>
</feature>
<reference evidence="3" key="1">
    <citation type="submission" date="2017-07" db="EMBL/GenBank/DDBJ databases">
        <title>Taro Niue Genome Assembly and Annotation.</title>
        <authorList>
            <person name="Atibalentja N."/>
            <person name="Keating K."/>
            <person name="Fields C.J."/>
        </authorList>
    </citation>
    <scope>NUCLEOTIDE SEQUENCE</scope>
    <source>
        <strain evidence="3">Niue_2</strain>
        <tissue evidence="3">Leaf</tissue>
    </source>
</reference>
<organism evidence="3 4">
    <name type="scientific">Colocasia esculenta</name>
    <name type="common">Wild taro</name>
    <name type="synonym">Arum esculentum</name>
    <dbReference type="NCBI Taxonomy" id="4460"/>
    <lineage>
        <taxon>Eukaryota</taxon>
        <taxon>Viridiplantae</taxon>
        <taxon>Streptophyta</taxon>
        <taxon>Embryophyta</taxon>
        <taxon>Tracheophyta</taxon>
        <taxon>Spermatophyta</taxon>
        <taxon>Magnoliopsida</taxon>
        <taxon>Liliopsida</taxon>
        <taxon>Araceae</taxon>
        <taxon>Aroideae</taxon>
        <taxon>Colocasieae</taxon>
        <taxon>Colocasia</taxon>
    </lineage>
</organism>
<name>A0A843W9V6_COLES</name>
<evidence type="ECO:0000313" key="4">
    <source>
        <dbReference type="Proteomes" id="UP000652761"/>
    </source>
</evidence>
<dbReference type="InterPro" id="IPR044822">
    <property type="entry name" value="Myb_DNA-bind_4"/>
</dbReference>
<evidence type="ECO:0000313" key="3">
    <source>
        <dbReference type="EMBL" id="MQM04177.1"/>
    </source>
</evidence>
<accession>A0A843W9V6</accession>
<dbReference type="PANTHER" id="PTHR33492">
    <property type="entry name" value="OSJNBA0043A12.37 PROTEIN-RELATED"/>
    <property type="match status" value="1"/>
</dbReference>
<dbReference type="OrthoDB" id="1927263at2759"/>
<evidence type="ECO:0000259" key="2">
    <source>
        <dbReference type="PROSITE" id="PS50090"/>
    </source>
</evidence>
<dbReference type="Gene3D" id="1.10.10.60">
    <property type="entry name" value="Homeodomain-like"/>
    <property type="match status" value="1"/>
</dbReference>
<feature type="region of interest" description="Disordered" evidence="1">
    <location>
        <begin position="27"/>
        <end position="81"/>
    </location>
</feature>
<comment type="caution">
    <text evidence="3">The sequence shown here is derived from an EMBL/GenBank/DDBJ whole genome shotgun (WGS) entry which is preliminary data.</text>
</comment>
<gene>
    <name evidence="3" type="ORF">Taro_036969</name>
</gene>
<dbReference type="PROSITE" id="PS50090">
    <property type="entry name" value="MYB_LIKE"/>
    <property type="match status" value="1"/>
</dbReference>
<feature type="domain" description="Myb-like" evidence="2">
    <location>
        <begin position="84"/>
        <end position="142"/>
    </location>
</feature>
<dbReference type="InterPro" id="IPR001005">
    <property type="entry name" value="SANT/Myb"/>
</dbReference>